<protein>
    <submittedName>
        <fullName evidence="1">Uncharacterized protein</fullName>
    </submittedName>
</protein>
<dbReference type="EMBL" id="JAJGWB010000114">
    <property type="protein sequence ID" value="MCC4477416.1"/>
    <property type="molecule type" value="Genomic_DNA"/>
</dbReference>
<dbReference type="RefSeq" id="WP_085719530.1">
    <property type="nucleotide sequence ID" value="NZ_JAJGWA010000115.1"/>
</dbReference>
<proteinExistence type="predicted"/>
<gene>
    <name evidence="1" type="ORF">LMB76_04175</name>
</gene>
<comment type="caution">
    <text evidence="1">The sequence shown here is derived from an EMBL/GenBank/DDBJ whole genome shotgun (WGS) entry which is preliminary data.</text>
</comment>
<evidence type="ECO:0000313" key="2">
    <source>
        <dbReference type="Proteomes" id="UP001198026"/>
    </source>
</evidence>
<evidence type="ECO:0000313" key="1">
    <source>
        <dbReference type="EMBL" id="MCC4477416.1"/>
    </source>
</evidence>
<organism evidence="1 2">
    <name type="scientific">Limosilactobacillus reuteri</name>
    <name type="common">Lactobacillus reuteri</name>
    <dbReference type="NCBI Taxonomy" id="1598"/>
    <lineage>
        <taxon>Bacteria</taxon>
        <taxon>Bacillati</taxon>
        <taxon>Bacillota</taxon>
        <taxon>Bacilli</taxon>
        <taxon>Lactobacillales</taxon>
        <taxon>Lactobacillaceae</taxon>
        <taxon>Limosilactobacillus</taxon>
    </lineage>
</organism>
<sequence length="65" mass="7881">MNKKKRKAKRELTKAYKERMNRQQTHNLLAEVLSDPVVQKEIEAMVNNCSQNFREFAKIFEKWRV</sequence>
<dbReference type="AlphaFoldDB" id="A0AAW4X4S2"/>
<accession>A0AAW4X4S2</accession>
<reference evidence="1" key="1">
    <citation type="submission" date="2021-10" db="EMBL/GenBank/DDBJ databases">
        <title>Evolutionary history and lifestyle of the vertebrate symbiont Limosilactobacillus reuteri.</title>
        <authorList>
            <person name="Zheng J."/>
            <person name="Li F."/>
            <person name="Gaenzle M."/>
            <person name="Walter J."/>
        </authorList>
    </citation>
    <scope>NUCLEOTIDE SEQUENCE</scope>
    <source>
        <strain evidence="1">GQ_1_3_1</strain>
    </source>
</reference>
<name>A0AAW4X4S2_LIMRT</name>
<dbReference type="Proteomes" id="UP001198026">
    <property type="component" value="Unassembled WGS sequence"/>
</dbReference>